<gene>
    <name evidence="5" type="ORF">IC63_10275</name>
</gene>
<dbReference type="Gene3D" id="1.10.10.10">
    <property type="entry name" value="Winged helix-like DNA-binding domain superfamily/Winged helix DNA-binding domain"/>
    <property type="match status" value="1"/>
</dbReference>
<dbReference type="InterPro" id="IPR011008">
    <property type="entry name" value="Dimeric_a/b-barrel"/>
</dbReference>
<evidence type="ECO:0000256" key="1">
    <source>
        <dbReference type="ARBA" id="ARBA00023015"/>
    </source>
</evidence>
<dbReference type="InterPro" id="IPR019885">
    <property type="entry name" value="Tscrpt_reg_HTH_AsnC-type_CS"/>
</dbReference>
<comment type="caution">
    <text evidence="5">The sequence shown here is derived from an EMBL/GenBank/DDBJ whole genome shotgun (WGS) entry which is preliminary data.</text>
</comment>
<evidence type="ECO:0000313" key="5">
    <source>
        <dbReference type="EMBL" id="KGJ06876.1"/>
    </source>
</evidence>
<dbReference type="PRINTS" id="PR00033">
    <property type="entry name" value="HTHASNC"/>
</dbReference>
<dbReference type="GO" id="GO:0005829">
    <property type="term" value="C:cytosol"/>
    <property type="evidence" value="ECO:0007669"/>
    <property type="project" value="TreeGrafter"/>
</dbReference>
<evidence type="ECO:0000256" key="3">
    <source>
        <dbReference type="ARBA" id="ARBA00023163"/>
    </source>
</evidence>
<keyword evidence="3" id="KW-0804">Transcription</keyword>
<dbReference type="PANTHER" id="PTHR30154:SF34">
    <property type="entry name" value="TRANSCRIPTIONAL REGULATOR AZLB"/>
    <property type="match status" value="1"/>
</dbReference>
<dbReference type="InterPro" id="IPR000485">
    <property type="entry name" value="AsnC-type_HTH_dom"/>
</dbReference>
<dbReference type="CDD" id="cd00090">
    <property type="entry name" value="HTH_ARSR"/>
    <property type="match status" value="1"/>
</dbReference>
<feature type="domain" description="HTH asnC-type" evidence="4">
    <location>
        <begin position="4"/>
        <end position="65"/>
    </location>
</feature>
<accession>A0A099F9I5</accession>
<protein>
    <submittedName>
        <fullName evidence="5">AsnC family transcriptional regulator</fullName>
    </submittedName>
</protein>
<dbReference type="SUPFAM" id="SSF54909">
    <property type="entry name" value="Dimeric alpha+beta barrel"/>
    <property type="match status" value="1"/>
</dbReference>
<dbReference type="PANTHER" id="PTHR30154">
    <property type="entry name" value="LEUCINE-RESPONSIVE REGULATORY PROTEIN"/>
    <property type="match status" value="1"/>
</dbReference>
<dbReference type="InterPro" id="IPR019887">
    <property type="entry name" value="Tscrpt_reg_AsnC/Lrp_C"/>
</dbReference>
<evidence type="ECO:0000259" key="4">
    <source>
        <dbReference type="PROSITE" id="PS50956"/>
    </source>
</evidence>
<evidence type="ECO:0000256" key="2">
    <source>
        <dbReference type="ARBA" id="ARBA00023125"/>
    </source>
</evidence>
<dbReference type="GO" id="GO:0043565">
    <property type="term" value="F:sequence-specific DNA binding"/>
    <property type="evidence" value="ECO:0007669"/>
    <property type="project" value="InterPro"/>
</dbReference>
<dbReference type="PROSITE" id="PS00519">
    <property type="entry name" value="HTH_ASNC_1"/>
    <property type="match status" value="1"/>
</dbReference>
<dbReference type="GO" id="GO:0006355">
    <property type="term" value="P:regulation of DNA-templated transcription"/>
    <property type="evidence" value="ECO:0007669"/>
    <property type="project" value="UniProtKB-ARBA"/>
</dbReference>
<evidence type="ECO:0000313" key="6">
    <source>
        <dbReference type="Proteomes" id="UP000029917"/>
    </source>
</evidence>
<name>A0A099F9I5_9RHOB</name>
<dbReference type="InterPro" id="IPR036388">
    <property type="entry name" value="WH-like_DNA-bd_sf"/>
</dbReference>
<dbReference type="Pfam" id="PF13404">
    <property type="entry name" value="HTH_AsnC-type"/>
    <property type="match status" value="1"/>
</dbReference>
<keyword evidence="6" id="KW-1185">Reference proteome</keyword>
<dbReference type="InterPro" id="IPR036390">
    <property type="entry name" value="WH_DNA-bd_sf"/>
</dbReference>
<proteinExistence type="predicted"/>
<dbReference type="Pfam" id="PF01037">
    <property type="entry name" value="AsnC_trans_reg"/>
    <property type="match status" value="1"/>
</dbReference>
<dbReference type="SMART" id="SM00344">
    <property type="entry name" value="HTH_ASNC"/>
    <property type="match status" value="1"/>
</dbReference>
<dbReference type="Gene3D" id="3.30.70.920">
    <property type="match status" value="1"/>
</dbReference>
<dbReference type="SUPFAM" id="SSF46785">
    <property type="entry name" value="Winged helix' DNA-binding domain"/>
    <property type="match status" value="1"/>
</dbReference>
<dbReference type="EMBL" id="JRKS01000030">
    <property type="protein sequence ID" value="KGJ06876.1"/>
    <property type="molecule type" value="Genomic_DNA"/>
</dbReference>
<reference evidence="5 6" key="1">
    <citation type="submission" date="2014-09" db="EMBL/GenBank/DDBJ databases">
        <authorList>
            <person name="McGinnis J.M."/>
            <person name="Wolfgang W.J."/>
        </authorList>
    </citation>
    <scope>NUCLEOTIDE SEQUENCE [LARGE SCALE GENOMIC DNA]</scope>
    <source>
        <strain evidence="5 6">HAMBI 3106</strain>
    </source>
</reference>
<dbReference type="PROSITE" id="PS50956">
    <property type="entry name" value="HTH_ASNC_2"/>
    <property type="match status" value="1"/>
</dbReference>
<dbReference type="InterPro" id="IPR019888">
    <property type="entry name" value="Tscrpt_reg_AsnC-like"/>
</dbReference>
<dbReference type="RefSeq" id="WP_036719719.1">
    <property type="nucleotide sequence ID" value="NZ_JRKS01000030.1"/>
</dbReference>
<keyword evidence="1" id="KW-0805">Transcription regulation</keyword>
<dbReference type="Proteomes" id="UP000029917">
    <property type="component" value="Unassembled WGS sequence"/>
</dbReference>
<reference evidence="5 6" key="2">
    <citation type="submission" date="2014-10" db="EMBL/GenBank/DDBJ databases">
        <title>Paracoccus sanguinis sp. nov., isolated from clinical specimens of New York State patients.</title>
        <authorList>
            <person name="Mingle L.A."/>
            <person name="Cole J.A."/>
            <person name="Lapierre P."/>
            <person name="Musser K.A."/>
        </authorList>
    </citation>
    <scope>NUCLEOTIDE SEQUENCE [LARGE SCALE GENOMIC DNA]</scope>
    <source>
        <strain evidence="5 6">HAMBI 3106</strain>
    </source>
</reference>
<organism evidence="5 6">
    <name type="scientific">Paracoccus sphaerophysae</name>
    <dbReference type="NCBI Taxonomy" id="690417"/>
    <lineage>
        <taxon>Bacteria</taxon>
        <taxon>Pseudomonadati</taxon>
        <taxon>Pseudomonadota</taxon>
        <taxon>Alphaproteobacteria</taxon>
        <taxon>Rhodobacterales</taxon>
        <taxon>Paracoccaceae</taxon>
        <taxon>Paracoccus</taxon>
    </lineage>
</organism>
<keyword evidence="2" id="KW-0238">DNA-binding</keyword>
<dbReference type="STRING" id="690417.IC63_10275"/>
<dbReference type="OrthoDB" id="9813313at2"/>
<sequence>MIDLDDTDRAMLRLLAADATQGAAEIGRGVGLTQPAAWRRIRRLTDAGVLAGRRIVVDRAALGFTVTVFLGVRLAAKGRLDLDAFERAASAIPEVQTIQHVLGRFDYRLRIVARDIPDFERILRRRIMTLPAVGQVEANVVLSEEHRPGPLG</sequence>
<dbReference type="GO" id="GO:0043200">
    <property type="term" value="P:response to amino acid"/>
    <property type="evidence" value="ECO:0007669"/>
    <property type="project" value="TreeGrafter"/>
</dbReference>
<dbReference type="AlphaFoldDB" id="A0A099F9I5"/>
<dbReference type="InterPro" id="IPR011991">
    <property type="entry name" value="ArsR-like_HTH"/>
</dbReference>